<proteinExistence type="predicted"/>
<comment type="caution">
    <text evidence="1">The sequence shown here is derived from an EMBL/GenBank/DDBJ whole genome shotgun (WGS) entry which is preliminary data.</text>
</comment>
<accession>A0A016WE15</accession>
<sequence length="130" mass="14610">MIPIVCTVNPHRRGRHSGWGCRGGHACQDYSHVCQHSTSPSQICVSRFTVIFMVSANDLAVTWTAWKLTAYAPPLDPRPLWRPHRRGFTVPSIRNESAQAVEAATLASNPRHHVSNLRTTFHRCLSDINQ</sequence>
<dbReference type="EMBL" id="JARK01000383">
    <property type="protein sequence ID" value="EYC37517.1"/>
    <property type="molecule type" value="Genomic_DNA"/>
</dbReference>
<dbReference type="STRING" id="53326.A0A016WE15"/>
<reference evidence="2" key="1">
    <citation type="journal article" date="2015" name="Nat. Genet.">
        <title>The genome and transcriptome of the zoonotic hookworm Ancylostoma ceylanicum identify infection-specific gene families.</title>
        <authorList>
            <person name="Schwarz E.M."/>
            <person name="Hu Y."/>
            <person name="Antoshechkin I."/>
            <person name="Miller M.M."/>
            <person name="Sternberg P.W."/>
            <person name="Aroian R.V."/>
        </authorList>
    </citation>
    <scope>NUCLEOTIDE SEQUENCE</scope>
    <source>
        <strain evidence="2">HY135</strain>
    </source>
</reference>
<evidence type="ECO:0000313" key="2">
    <source>
        <dbReference type="Proteomes" id="UP000024635"/>
    </source>
</evidence>
<dbReference type="Proteomes" id="UP000024635">
    <property type="component" value="Unassembled WGS sequence"/>
</dbReference>
<gene>
    <name evidence="1" type="primary">Acey_s0783.g2323</name>
    <name evidence="1" type="ORF">Y032_0783g2323</name>
</gene>
<evidence type="ECO:0000313" key="1">
    <source>
        <dbReference type="EMBL" id="EYC37517.1"/>
    </source>
</evidence>
<organism evidence="1 2">
    <name type="scientific">Ancylostoma ceylanicum</name>
    <dbReference type="NCBI Taxonomy" id="53326"/>
    <lineage>
        <taxon>Eukaryota</taxon>
        <taxon>Metazoa</taxon>
        <taxon>Ecdysozoa</taxon>
        <taxon>Nematoda</taxon>
        <taxon>Chromadorea</taxon>
        <taxon>Rhabditida</taxon>
        <taxon>Rhabditina</taxon>
        <taxon>Rhabditomorpha</taxon>
        <taxon>Strongyloidea</taxon>
        <taxon>Ancylostomatidae</taxon>
        <taxon>Ancylostomatinae</taxon>
        <taxon>Ancylostoma</taxon>
    </lineage>
</organism>
<keyword evidence="2" id="KW-1185">Reference proteome</keyword>
<name>A0A016WE15_9BILA</name>
<dbReference type="AlphaFoldDB" id="A0A016WE15"/>
<protein>
    <submittedName>
        <fullName evidence="1">Uncharacterized protein</fullName>
    </submittedName>
</protein>